<dbReference type="GO" id="GO:0008270">
    <property type="term" value="F:zinc ion binding"/>
    <property type="evidence" value="ECO:0007669"/>
    <property type="project" value="UniProtKB-KW"/>
</dbReference>
<accession>A0A953M2S4</accession>
<dbReference type="InterPro" id="IPR053194">
    <property type="entry name" value="tRNA_methyltr_O"/>
</dbReference>
<dbReference type="PANTHER" id="PTHR39418:SF1">
    <property type="entry name" value="DEHYDROGENASE"/>
    <property type="match status" value="1"/>
</dbReference>
<feature type="domain" description="Zinc finger DksA/TraR C4-type" evidence="4">
    <location>
        <begin position="160"/>
        <end position="192"/>
    </location>
</feature>
<dbReference type="AlphaFoldDB" id="A0A953M2S4"/>
<evidence type="ECO:0000256" key="2">
    <source>
        <dbReference type="ARBA" id="ARBA00022771"/>
    </source>
</evidence>
<dbReference type="Pfam" id="PF02663">
    <property type="entry name" value="FmdE"/>
    <property type="match status" value="1"/>
</dbReference>
<evidence type="ECO:0000313" key="7">
    <source>
        <dbReference type="Proteomes" id="UP000705867"/>
    </source>
</evidence>
<protein>
    <submittedName>
        <fullName evidence="6">TraR/DksA C4-type zinc finger protein</fullName>
    </submittedName>
</protein>
<dbReference type="Gene3D" id="3.30.1330.130">
    <property type="match status" value="1"/>
</dbReference>
<evidence type="ECO:0000256" key="3">
    <source>
        <dbReference type="ARBA" id="ARBA00022833"/>
    </source>
</evidence>
<dbReference type="InterPro" id="IPR003814">
    <property type="entry name" value="FmdEsu_dom"/>
</dbReference>
<dbReference type="PANTHER" id="PTHR39418">
    <property type="entry name" value="DEHYDROGENASE-RELATED"/>
    <property type="match status" value="1"/>
</dbReference>
<dbReference type="InterPro" id="IPR000962">
    <property type="entry name" value="Znf_DskA_TraR"/>
</dbReference>
<reference evidence="6" key="1">
    <citation type="journal article" date="2021" name="bioRxiv">
        <title>Unraveling nitrogen, sulfur and carbon metabolic pathways and microbial community transcriptional responses to substrate deprivation and toxicity stresses in a bioreactor mimicking anoxic brackish coastal sediment conditions.</title>
        <authorList>
            <person name="Martins P.D."/>
            <person name="Echeveste M.J."/>
            <person name="Arshad A."/>
            <person name="Kurth J."/>
            <person name="Ouboter H."/>
            <person name="Jetten M.S.M."/>
            <person name="Welte C.U."/>
        </authorList>
    </citation>
    <scope>NUCLEOTIDE SEQUENCE</scope>
    <source>
        <strain evidence="6">MAG_39</strain>
    </source>
</reference>
<evidence type="ECO:0000313" key="6">
    <source>
        <dbReference type="EMBL" id="MBZ0157905.1"/>
    </source>
</evidence>
<dbReference type="EMBL" id="JAIOIV010000131">
    <property type="protein sequence ID" value="MBZ0157905.1"/>
    <property type="molecule type" value="Genomic_DNA"/>
</dbReference>
<evidence type="ECO:0000259" key="4">
    <source>
        <dbReference type="Pfam" id="PF01258"/>
    </source>
</evidence>
<organism evidence="6 7">
    <name type="scientific">Candidatus Nitrobium versatile</name>
    <dbReference type="NCBI Taxonomy" id="2884831"/>
    <lineage>
        <taxon>Bacteria</taxon>
        <taxon>Pseudomonadati</taxon>
        <taxon>Nitrospirota</taxon>
        <taxon>Nitrospiria</taxon>
        <taxon>Nitrospirales</taxon>
        <taxon>Nitrospiraceae</taxon>
        <taxon>Candidatus Nitrobium</taxon>
    </lineage>
</organism>
<dbReference type="Proteomes" id="UP000705867">
    <property type="component" value="Unassembled WGS sequence"/>
</dbReference>
<comment type="caution">
    <text evidence="6">The sequence shown here is derived from an EMBL/GenBank/DDBJ whole genome shotgun (WGS) entry which is preliminary data.</text>
</comment>
<keyword evidence="3" id="KW-0862">Zinc</keyword>
<feature type="domain" description="Formylmethanofuran dehydrogenase subunit E" evidence="5">
    <location>
        <begin position="16"/>
        <end position="139"/>
    </location>
</feature>
<gene>
    <name evidence="6" type="ORF">K8I29_17040</name>
</gene>
<dbReference type="Pfam" id="PF01258">
    <property type="entry name" value="zf-dskA_traR"/>
    <property type="match status" value="1"/>
</dbReference>
<keyword evidence="2" id="KW-0863">Zinc-finger</keyword>
<name>A0A953M2S4_9BACT</name>
<proteinExistence type="predicted"/>
<evidence type="ECO:0000259" key="5">
    <source>
        <dbReference type="Pfam" id="PF02663"/>
    </source>
</evidence>
<reference evidence="6" key="2">
    <citation type="submission" date="2021-08" db="EMBL/GenBank/DDBJ databases">
        <authorList>
            <person name="Dalcin Martins P."/>
        </authorList>
    </citation>
    <scope>NUCLEOTIDE SEQUENCE</scope>
    <source>
        <strain evidence="6">MAG_39</strain>
    </source>
</reference>
<keyword evidence="1" id="KW-0479">Metal-binding</keyword>
<dbReference type="SUPFAM" id="SSF143555">
    <property type="entry name" value="FwdE-like"/>
    <property type="match status" value="1"/>
</dbReference>
<sequence>MIDKEFAAHLEQSVKMHGHLCPGQVLGVRMSLLGLKAVGIEEPRGKDRKNIIVFVEMDRCATDAVQSVTGCSLGHRTMKFMDYGKMAATFVNLREGKAVRVVAREESREEAKKYFPGIENKYAAQLEAYKVMPDEDLFETMEVKVQLSPEDMPGRPLRRVRCEICGEYVQDMREVLRNGKVLCRACAGGSYYEKVSASS</sequence>
<evidence type="ECO:0000256" key="1">
    <source>
        <dbReference type="ARBA" id="ARBA00022723"/>
    </source>
</evidence>